<evidence type="ECO:0000259" key="1">
    <source>
        <dbReference type="Pfam" id="PF13761"/>
    </source>
</evidence>
<evidence type="ECO:0000313" key="3">
    <source>
        <dbReference type="Proteomes" id="UP000626786"/>
    </source>
</evidence>
<accession>A0ABR8UC17</accession>
<dbReference type="EMBL" id="JACSQN010000012">
    <property type="protein sequence ID" value="MBD7985566.1"/>
    <property type="molecule type" value="Genomic_DNA"/>
</dbReference>
<evidence type="ECO:0000313" key="2">
    <source>
        <dbReference type="EMBL" id="MBD7985566.1"/>
    </source>
</evidence>
<reference evidence="2 3" key="1">
    <citation type="submission" date="2020-08" db="EMBL/GenBank/DDBJ databases">
        <title>A Genomic Blueprint of the Chicken Gut Microbiome.</title>
        <authorList>
            <person name="Gilroy R."/>
            <person name="Ravi A."/>
            <person name="Getino M."/>
            <person name="Pursley I."/>
            <person name="Horton D.L."/>
            <person name="Alikhan N.-F."/>
            <person name="Baker D."/>
            <person name="Gharbi K."/>
            <person name="Hall N."/>
            <person name="Watson M."/>
            <person name="Adriaenssens E.M."/>
            <person name="Foster-Nyarko E."/>
            <person name="Jarju S."/>
            <person name="Secka A."/>
            <person name="Antonio M."/>
            <person name="Oren A."/>
            <person name="Chaudhuri R."/>
            <person name="La Ragione R.M."/>
            <person name="Hildebrand F."/>
            <person name="Pallen M.J."/>
        </authorList>
    </citation>
    <scope>NUCLEOTIDE SEQUENCE [LARGE SCALE GENOMIC DNA]</scope>
    <source>
        <strain evidence="2 3">Sa2YVA2</strain>
    </source>
</reference>
<sequence length="202" mass="23226">MSIYEKVLGDDFYRLHPMLQKRYAIEEGKPFKASGTMKTIKGGPAWLYPIFKLGVHWKLLFPERGSAIPFTIKNEAMMGLHGEQQVHWERVFYFGSKKRYFNALMSMDSNRSVIKDYLGEPALIYSDLAFDVSIDGAITIHSLHQRLVLGKIELPLPKILHGLATISERYDEMKDVYRIHVSVRNPLIGPIFSYEGEFVQDA</sequence>
<dbReference type="InterPro" id="IPR025311">
    <property type="entry name" value="DUF4166"/>
</dbReference>
<comment type="caution">
    <text evidence="2">The sequence shown here is derived from an EMBL/GenBank/DDBJ whole genome shotgun (WGS) entry which is preliminary data.</text>
</comment>
<proteinExistence type="predicted"/>
<name>A0ABR8UC17_9BACL</name>
<protein>
    <submittedName>
        <fullName evidence="2">DUF4166 domain-containing protein</fullName>
    </submittedName>
</protein>
<organism evidence="2 3">
    <name type="scientific">Sporosarcina quadrami</name>
    <dbReference type="NCBI Taxonomy" id="2762234"/>
    <lineage>
        <taxon>Bacteria</taxon>
        <taxon>Bacillati</taxon>
        <taxon>Bacillota</taxon>
        <taxon>Bacilli</taxon>
        <taxon>Bacillales</taxon>
        <taxon>Caryophanaceae</taxon>
        <taxon>Sporosarcina</taxon>
    </lineage>
</organism>
<feature type="domain" description="DUF4166" evidence="1">
    <location>
        <begin position="15"/>
        <end position="198"/>
    </location>
</feature>
<gene>
    <name evidence="2" type="ORF">H9649_13305</name>
</gene>
<dbReference type="Proteomes" id="UP000626786">
    <property type="component" value="Unassembled WGS sequence"/>
</dbReference>
<dbReference type="RefSeq" id="WP_191695389.1">
    <property type="nucleotide sequence ID" value="NZ_JACSQN010000012.1"/>
</dbReference>
<keyword evidence="3" id="KW-1185">Reference proteome</keyword>
<dbReference type="Pfam" id="PF13761">
    <property type="entry name" value="DUF4166"/>
    <property type="match status" value="1"/>
</dbReference>